<dbReference type="PANTHER" id="PTHR46042:SF1">
    <property type="entry name" value="DIPHTHINE METHYLTRANSFERASE"/>
    <property type="match status" value="1"/>
</dbReference>
<evidence type="ECO:0000256" key="4">
    <source>
        <dbReference type="ARBA" id="ARBA00022801"/>
    </source>
</evidence>
<dbReference type="InterPro" id="IPR052415">
    <property type="entry name" value="Diphthine_MTase"/>
</dbReference>
<accession>A0A7S1UJ84</accession>
<proteinExistence type="inferred from homology"/>
<dbReference type="InterPro" id="IPR036322">
    <property type="entry name" value="WD40_repeat_dom_sf"/>
</dbReference>
<evidence type="ECO:0000256" key="6">
    <source>
        <dbReference type="ARBA" id="ARBA00039131"/>
    </source>
</evidence>
<comment type="catalytic activity">
    <reaction evidence="7">
        <text>diphthine methyl ester-[translation elongation factor 2] + H2O = diphthine-[translation elongation factor 2] + methanol + H(+)</text>
        <dbReference type="Rhea" id="RHEA:42656"/>
        <dbReference type="Rhea" id="RHEA-COMP:10172"/>
        <dbReference type="Rhea" id="RHEA-COMP:10173"/>
        <dbReference type="ChEBI" id="CHEBI:15377"/>
        <dbReference type="ChEBI" id="CHEBI:15378"/>
        <dbReference type="ChEBI" id="CHEBI:17790"/>
        <dbReference type="ChEBI" id="CHEBI:79005"/>
        <dbReference type="ChEBI" id="CHEBI:82696"/>
        <dbReference type="EC" id="3.1.1.97"/>
    </reaction>
</comment>
<feature type="repeat" description="WD" evidence="8">
    <location>
        <begin position="171"/>
        <end position="213"/>
    </location>
</feature>
<evidence type="ECO:0000256" key="7">
    <source>
        <dbReference type="ARBA" id="ARBA00047551"/>
    </source>
</evidence>
<evidence type="ECO:0000313" key="9">
    <source>
        <dbReference type="EMBL" id="CAD9268555.1"/>
    </source>
</evidence>
<protein>
    <recommendedName>
        <fullName evidence="6">methylated diphthine methylhydrolase</fullName>
        <ecNumber evidence="6">3.1.1.97</ecNumber>
    </recommendedName>
</protein>
<dbReference type="SMART" id="SM00320">
    <property type="entry name" value="WD40"/>
    <property type="match status" value="3"/>
</dbReference>
<dbReference type="PROSITE" id="PS00678">
    <property type="entry name" value="WD_REPEATS_1"/>
    <property type="match status" value="1"/>
</dbReference>
<evidence type="ECO:0000256" key="8">
    <source>
        <dbReference type="PROSITE-ProRule" id="PRU00221"/>
    </source>
</evidence>
<dbReference type="InterPro" id="IPR001680">
    <property type="entry name" value="WD40_rpt"/>
</dbReference>
<evidence type="ECO:0000256" key="1">
    <source>
        <dbReference type="ARBA" id="ARBA00005156"/>
    </source>
</evidence>
<dbReference type="Pfam" id="PF00400">
    <property type="entry name" value="WD40"/>
    <property type="match status" value="2"/>
</dbReference>
<gene>
    <name evidence="9" type="ORF">PPAR1163_LOCUS26989</name>
</gene>
<dbReference type="PANTHER" id="PTHR46042">
    <property type="entry name" value="DIPHTHINE METHYLTRANSFERASE"/>
    <property type="match status" value="1"/>
</dbReference>
<sequence>MTHLGPDCTQGPGFTVQHTLEVPSGVTDAKLRGNVVVLGKSTGSAAVYHIAPPSAADGEEETLSFLGETGLEDGQDCLYLSVDWSAADGDGGGVFCASKANGEVSAFALGDGGDVAELSTWDAHTFMGCAAEVWIVACSRKDENALVTGADDGMLKLWDLRMVPTPAATVKGVHEAGVTTAQWHPVRAHLFATGSYDQRVRLWDARSMRRPLQTTEAPGGVWRVKWRPPESAGRDLLLVAAMHGGACVLDPAVGDDVVGTLAAAGGESGGEQDDLSYLKKDGASILTTFSQHESMAYGVDWCVAAGERERPLFASCSFYDKLLCAWELQA</sequence>
<reference evidence="9" key="1">
    <citation type="submission" date="2021-01" db="EMBL/GenBank/DDBJ databases">
        <authorList>
            <person name="Corre E."/>
            <person name="Pelletier E."/>
            <person name="Niang G."/>
            <person name="Scheremetjew M."/>
            <person name="Finn R."/>
            <person name="Kale V."/>
            <person name="Holt S."/>
            <person name="Cochrane G."/>
            <person name="Meng A."/>
            <person name="Brown T."/>
            <person name="Cohen L."/>
        </authorList>
    </citation>
    <scope>NUCLEOTIDE SEQUENCE</scope>
    <source>
        <strain evidence="9">CCMP2877</strain>
    </source>
</reference>
<comment type="similarity">
    <text evidence="5">Belongs to the DPH7 family.</text>
</comment>
<dbReference type="PROSITE" id="PS50294">
    <property type="entry name" value="WD_REPEATS_REGION"/>
    <property type="match status" value="1"/>
</dbReference>
<dbReference type="InterPro" id="IPR019775">
    <property type="entry name" value="WD40_repeat_CS"/>
</dbReference>
<keyword evidence="4" id="KW-0378">Hydrolase</keyword>
<dbReference type="EC" id="3.1.1.97" evidence="6"/>
<dbReference type="GO" id="GO:0005737">
    <property type="term" value="C:cytoplasm"/>
    <property type="evidence" value="ECO:0007669"/>
    <property type="project" value="TreeGrafter"/>
</dbReference>
<dbReference type="EMBL" id="HBGJ01042949">
    <property type="protein sequence ID" value="CAD9268555.1"/>
    <property type="molecule type" value="Transcribed_RNA"/>
</dbReference>
<dbReference type="AlphaFoldDB" id="A0A7S1UJ84"/>
<evidence type="ECO:0000256" key="3">
    <source>
        <dbReference type="ARBA" id="ARBA00022737"/>
    </source>
</evidence>
<evidence type="ECO:0000256" key="2">
    <source>
        <dbReference type="ARBA" id="ARBA00022574"/>
    </source>
</evidence>
<dbReference type="GO" id="GO:0017183">
    <property type="term" value="P:protein histidyl modification to diphthamide"/>
    <property type="evidence" value="ECO:0007669"/>
    <property type="project" value="TreeGrafter"/>
</dbReference>
<evidence type="ECO:0000256" key="5">
    <source>
        <dbReference type="ARBA" id="ARBA00038092"/>
    </source>
</evidence>
<feature type="repeat" description="WD" evidence="8">
    <location>
        <begin position="142"/>
        <end position="161"/>
    </location>
</feature>
<dbReference type="GO" id="GO:0061685">
    <property type="term" value="F:diphthine methylesterase activity"/>
    <property type="evidence" value="ECO:0007669"/>
    <property type="project" value="UniProtKB-EC"/>
</dbReference>
<name>A0A7S1UJ84_9STRA</name>
<keyword evidence="3" id="KW-0677">Repeat</keyword>
<organism evidence="9">
    <name type="scientific">Phaeomonas parva</name>
    <dbReference type="NCBI Taxonomy" id="124430"/>
    <lineage>
        <taxon>Eukaryota</taxon>
        <taxon>Sar</taxon>
        <taxon>Stramenopiles</taxon>
        <taxon>Ochrophyta</taxon>
        <taxon>Pinguiophyceae</taxon>
        <taxon>Pinguiochrysidales</taxon>
        <taxon>Pinguiochrysidaceae</taxon>
        <taxon>Phaeomonas</taxon>
    </lineage>
</organism>
<comment type="pathway">
    <text evidence="1">Protein modification; peptidyl-diphthamide biosynthesis.</text>
</comment>
<keyword evidence="2 8" id="KW-0853">WD repeat</keyword>
<dbReference type="Gene3D" id="2.130.10.10">
    <property type="entry name" value="YVTN repeat-like/Quinoprotein amine dehydrogenase"/>
    <property type="match status" value="1"/>
</dbReference>
<dbReference type="InterPro" id="IPR015943">
    <property type="entry name" value="WD40/YVTN_repeat-like_dom_sf"/>
</dbReference>
<dbReference type="SUPFAM" id="SSF50978">
    <property type="entry name" value="WD40 repeat-like"/>
    <property type="match status" value="1"/>
</dbReference>
<dbReference type="PROSITE" id="PS50082">
    <property type="entry name" value="WD_REPEATS_2"/>
    <property type="match status" value="2"/>
</dbReference>